<feature type="compositionally biased region" description="Basic residues" evidence="1">
    <location>
        <begin position="670"/>
        <end position="688"/>
    </location>
</feature>
<proteinExistence type="predicted"/>
<dbReference type="AlphaFoldDB" id="A0A4Q4S187"/>
<comment type="caution">
    <text evidence="3">The sequence shown here is derived from an EMBL/GenBank/DDBJ whole genome shotgun (WGS) entry which is preliminary data.</text>
</comment>
<dbReference type="GO" id="GO:0005524">
    <property type="term" value="F:ATP binding"/>
    <property type="evidence" value="ECO:0007669"/>
    <property type="project" value="InterPro"/>
</dbReference>
<evidence type="ECO:0000313" key="4">
    <source>
        <dbReference type="Proteomes" id="UP000293823"/>
    </source>
</evidence>
<keyword evidence="4" id="KW-1185">Reference proteome</keyword>
<dbReference type="PANTHER" id="PTHR46411">
    <property type="entry name" value="FAMILY ATPASE, PUTATIVE-RELATED"/>
    <property type="match status" value="1"/>
</dbReference>
<feature type="domain" description="ATPase AAA-type core" evidence="2">
    <location>
        <begin position="404"/>
        <end position="483"/>
    </location>
</feature>
<accession>A0A4Q4S187</accession>
<name>A0A4Q4S187_9PLEO</name>
<reference evidence="4" key="1">
    <citation type="journal article" date="2019" name="bioRxiv">
        <title>Genomics, evolutionary history and diagnostics of the Alternaria alternata species group including apple and Asian pear pathotypes.</title>
        <authorList>
            <person name="Armitage A.D."/>
            <person name="Cockerton H.M."/>
            <person name="Sreenivasaprasad S."/>
            <person name="Woodhall J.W."/>
            <person name="Lane C.R."/>
            <person name="Harrison R.J."/>
            <person name="Clarkson J.P."/>
        </authorList>
    </citation>
    <scope>NUCLEOTIDE SEQUENCE [LARGE SCALE GENOMIC DNA]</scope>
    <source>
        <strain evidence="4">RGR 97.0016</strain>
    </source>
</reference>
<evidence type="ECO:0000313" key="3">
    <source>
        <dbReference type="EMBL" id="RYO63511.1"/>
    </source>
</evidence>
<protein>
    <recommendedName>
        <fullName evidence="2">ATPase AAA-type core domain-containing protein</fullName>
    </recommendedName>
</protein>
<organism evidence="3 4">
    <name type="scientific">Alternaria arborescens</name>
    <dbReference type="NCBI Taxonomy" id="156630"/>
    <lineage>
        <taxon>Eukaryota</taxon>
        <taxon>Fungi</taxon>
        <taxon>Dikarya</taxon>
        <taxon>Ascomycota</taxon>
        <taxon>Pezizomycotina</taxon>
        <taxon>Dothideomycetes</taxon>
        <taxon>Pleosporomycetidae</taxon>
        <taxon>Pleosporales</taxon>
        <taxon>Pleosporineae</taxon>
        <taxon>Pleosporaceae</taxon>
        <taxon>Alternaria</taxon>
        <taxon>Alternaria sect. Alternaria</taxon>
    </lineage>
</organism>
<sequence>MPSNLRSISTQEQHDIKIKTFQDDIVNSVERAFLLRAAPDASGYKKVVVQFIHFVNNDIIGVPALEKELGNVFGYIYHYEVRYAVLGKDRSYASVSLEMNAILMDISKTHSFAGNLVIIVYSGHGTSVNHYGEEQLEVSGSWDNKGPKFFWKVGTAPLAGFQSDVLQILDCCHAGEAFRSFETEFLTACSATKIASDKVAVSFTKALINQLKVCNGQPWTTVSIFSELVRNKKKHGLIATPGFLPSNSTDLPIVLRKLRKFSTPPPITGREENEEPRVIITAHIEDKITPATVRQLQLWLSNGMPSNLLKLKVEFAGVFDMDSSLLEFREVWAMLRDDPAYRFGGLVRSGNRLLELAQVAQATQQSATLAIRPAPGSENIKPGSPSKPLFPITYGDLGVETNTVEERLEEYFRLASQWGCVLLLDEADVFLARRSEDQLKQNALVSVFLRVFEYHSGVLMLTTNHVGSFDEAFRSRIHVSLYYPKFGKDETSEIWEMNLRRIKEARDVEVEIDAAGIQWFYKKHWRANEKKTSRHNNLTRPKLKASHFKQVAETSNHFDDYFAEVFREGEDQYADMFAMIAKREGLENDTDRGHRTSKQSRRRDRSEDSSSDSASSDSERTKRKHSKREKEKRKAKSKAKKSRLSDSASDDSLSDSEKETESSDTESEKSRKKRKAPKKDTKKSKGKSKKEPRAESGQEDASDSS</sequence>
<feature type="compositionally biased region" description="Basic residues" evidence="1">
    <location>
        <begin position="621"/>
        <end position="642"/>
    </location>
</feature>
<dbReference type="Proteomes" id="UP000293823">
    <property type="component" value="Unassembled WGS sequence"/>
</dbReference>
<dbReference type="EMBL" id="PEJP01000021">
    <property type="protein sequence ID" value="RYO63511.1"/>
    <property type="molecule type" value="Genomic_DNA"/>
</dbReference>
<evidence type="ECO:0000259" key="2">
    <source>
        <dbReference type="Pfam" id="PF00004"/>
    </source>
</evidence>
<dbReference type="SUPFAM" id="SSF52540">
    <property type="entry name" value="P-loop containing nucleoside triphosphate hydrolases"/>
    <property type="match status" value="1"/>
</dbReference>
<dbReference type="GO" id="GO:0016887">
    <property type="term" value="F:ATP hydrolysis activity"/>
    <property type="evidence" value="ECO:0007669"/>
    <property type="project" value="InterPro"/>
</dbReference>
<dbReference type="InterPro" id="IPR027417">
    <property type="entry name" value="P-loop_NTPase"/>
</dbReference>
<evidence type="ECO:0000256" key="1">
    <source>
        <dbReference type="SAM" id="MobiDB-lite"/>
    </source>
</evidence>
<gene>
    <name evidence="3" type="ORF">AA0113_g5988</name>
</gene>
<feature type="region of interest" description="Disordered" evidence="1">
    <location>
        <begin position="587"/>
        <end position="705"/>
    </location>
</feature>
<dbReference type="OrthoDB" id="10042665at2759"/>
<dbReference type="InterPro" id="IPR003959">
    <property type="entry name" value="ATPase_AAA_core"/>
</dbReference>
<feature type="compositionally biased region" description="Basic and acidic residues" evidence="1">
    <location>
        <begin position="655"/>
        <end position="669"/>
    </location>
</feature>
<dbReference type="Pfam" id="PF00004">
    <property type="entry name" value="AAA"/>
    <property type="match status" value="1"/>
</dbReference>
<dbReference type="PANTHER" id="PTHR46411:SF3">
    <property type="entry name" value="AAA+ ATPASE DOMAIN-CONTAINING PROTEIN"/>
    <property type="match status" value="1"/>
</dbReference>
<dbReference type="Gene3D" id="3.40.50.300">
    <property type="entry name" value="P-loop containing nucleotide triphosphate hydrolases"/>
    <property type="match status" value="1"/>
</dbReference>